<comment type="catalytic activity">
    <reaction evidence="3">
        <text>2-C-methyl-D-erythritol 4-phosphate + CTP + H(+) = 4-CDP-2-C-methyl-D-erythritol + diphosphate</text>
        <dbReference type="Rhea" id="RHEA:13429"/>
        <dbReference type="ChEBI" id="CHEBI:15378"/>
        <dbReference type="ChEBI" id="CHEBI:33019"/>
        <dbReference type="ChEBI" id="CHEBI:37563"/>
        <dbReference type="ChEBI" id="CHEBI:57823"/>
        <dbReference type="ChEBI" id="CHEBI:58262"/>
        <dbReference type="EC" id="2.7.7.60"/>
    </reaction>
</comment>
<accession>A0A1G8ED97</accession>
<dbReference type="EMBL" id="FNCG01000011">
    <property type="protein sequence ID" value="SDH67854.1"/>
    <property type="molecule type" value="Genomic_DNA"/>
</dbReference>
<dbReference type="PANTHER" id="PTHR32125:SF4">
    <property type="entry name" value="2-C-METHYL-D-ERYTHRITOL 4-PHOSPHATE CYTIDYLYLTRANSFERASE, CHLOROPLASTIC"/>
    <property type="match status" value="1"/>
</dbReference>
<dbReference type="UniPathway" id="UPA00056">
    <property type="reaction ID" value="UER00093"/>
</dbReference>
<dbReference type="SUPFAM" id="SSF53448">
    <property type="entry name" value="Nucleotide-diphospho-sugar transferases"/>
    <property type="match status" value="1"/>
</dbReference>
<dbReference type="RefSeq" id="WP_091171545.1">
    <property type="nucleotide sequence ID" value="NZ_FNCG01000011.1"/>
</dbReference>
<dbReference type="AlphaFoldDB" id="A0A1G8ED97"/>
<comment type="pathway">
    <text evidence="3">Isoprenoid biosynthesis; isopentenyl diphosphate biosynthesis via DXP pathway; isopentenyl diphosphate from 1-deoxy-D-xylulose 5-phosphate: step 2/6.</text>
</comment>
<name>A0A1G8ED97_9SPHI</name>
<dbReference type="STRING" id="551996.SAMN05192573_111190"/>
<gene>
    <name evidence="3" type="primary">ispD</name>
    <name evidence="4" type="ORF">SAMN05192573_111190</name>
</gene>
<dbReference type="FunFam" id="3.90.550.10:FF:000003">
    <property type="entry name" value="2-C-methyl-D-erythritol 4-phosphate cytidylyltransferase"/>
    <property type="match status" value="1"/>
</dbReference>
<feature type="site" description="Positions MEP for the nucleophilic attack" evidence="3">
    <location>
        <position position="222"/>
    </location>
</feature>
<keyword evidence="2 3" id="KW-0548">Nucleotidyltransferase</keyword>
<evidence type="ECO:0000313" key="5">
    <source>
        <dbReference type="Proteomes" id="UP000199705"/>
    </source>
</evidence>
<evidence type="ECO:0000256" key="3">
    <source>
        <dbReference type="HAMAP-Rule" id="MF_00108"/>
    </source>
</evidence>
<keyword evidence="3" id="KW-0414">Isoprene biosynthesis</keyword>
<proteinExistence type="inferred from homology"/>
<feature type="site" description="Positions MEP for the nucleophilic attack" evidence="3">
    <location>
        <position position="168"/>
    </location>
</feature>
<comment type="function">
    <text evidence="3">Catalyzes the formation of 4-diphosphocytidyl-2-C-methyl-D-erythritol from CTP and 2-C-methyl-D-erythritol 4-phosphate (MEP).</text>
</comment>
<protein>
    <recommendedName>
        <fullName evidence="3">2-C-methyl-D-erythritol 4-phosphate cytidylyltransferase</fullName>
        <ecNumber evidence="3">2.7.7.60</ecNumber>
    </recommendedName>
    <alternativeName>
        <fullName evidence="3">4-diphosphocytidyl-2C-methyl-D-erythritol synthase</fullName>
    </alternativeName>
    <alternativeName>
        <fullName evidence="3">MEP cytidylyltransferase</fullName>
        <shortName evidence="3">MCT</shortName>
    </alternativeName>
</protein>
<evidence type="ECO:0000256" key="1">
    <source>
        <dbReference type="ARBA" id="ARBA00022679"/>
    </source>
</evidence>
<comment type="similarity">
    <text evidence="3">Belongs to the IspD/TarI cytidylyltransferase family. IspD subfamily.</text>
</comment>
<dbReference type="InterPro" id="IPR050088">
    <property type="entry name" value="IspD/TarI_cytidylyltransf_bact"/>
</dbReference>
<sequence length="242" mass="27032">MTTSNLTSHISHLTSQNKNYVIIVAGGSGSRMQSAVPKQFLLLHGKPILMHTIEAFEQSEAKPAIILVLPAAYHTYWQQLIQEYSFTIPHQLITGGETRFHSVKNGLNLITDREALVAVQDAVRPLTSPYIIDEAYQCAAKHGTAVVAVKSRDSIRQVKESRSVSLVRDEIYLVQTPQTFRASLLRKAYEQPFDTRFTDDASVVEQYGAEIKLTEGDHSNIKITFPEDIAIAELLLSKKPQL</sequence>
<reference evidence="5" key="1">
    <citation type="submission" date="2016-10" db="EMBL/GenBank/DDBJ databases">
        <authorList>
            <person name="Varghese N."/>
            <person name="Submissions S."/>
        </authorList>
    </citation>
    <scope>NUCLEOTIDE SEQUENCE [LARGE SCALE GENOMIC DNA]</scope>
    <source>
        <strain evidence="5">Gh-67</strain>
    </source>
</reference>
<dbReference type="Gene3D" id="3.90.550.10">
    <property type="entry name" value="Spore Coat Polysaccharide Biosynthesis Protein SpsA, Chain A"/>
    <property type="match status" value="1"/>
</dbReference>
<dbReference type="Proteomes" id="UP000199705">
    <property type="component" value="Unassembled WGS sequence"/>
</dbReference>
<dbReference type="InterPro" id="IPR029044">
    <property type="entry name" value="Nucleotide-diphossugar_trans"/>
</dbReference>
<dbReference type="EC" id="2.7.7.60" evidence="3"/>
<dbReference type="NCBIfam" id="TIGR00453">
    <property type="entry name" value="ispD"/>
    <property type="match status" value="1"/>
</dbReference>
<keyword evidence="5" id="KW-1185">Reference proteome</keyword>
<dbReference type="NCBIfam" id="NF001186">
    <property type="entry name" value="PRK00155.2-3"/>
    <property type="match status" value="1"/>
</dbReference>
<dbReference type="InterPro" id="IPR001228">
    <property type="entry name" value="IspD"/>
</dbReference>
<organism evidence="4 5">
    <name type="scientific">Mucilaginibacter gossypii</name>
    <dbReference type="NCBI Taxonomy" id="551996"/>
    <lineage>
        <taxon>Bacteria</taxon>
        <taxon>Pseudomonadati</taxon>
        <taxon>Bacteroidota</taxon>
        <taxon>Sphingobacteriia</taxon>
        <taxon>Sphingobacteriales</taxon>
        <taxon>Sphingobacteriaceae</taxon>
        <taxon>Mucilaginibacter</taxon>
    </lineage>
</organism>
<dbReference type="PANTHER" id="PTHR32125">
    <property type="entry name" value="2-C-METHYL-D-ERYTHRITOL 4-PHOSPHATE CYTIDYLYLTRANSFERASE, CHLOROPLASTIC"/>
    <property type="match status" value="1"/>
</dbReference>
<dbReference type="InterPro" id="IPR034683">
    <property type="entry name" value="IspD/TarI"/>
</dbReference>
<dbReference type="GO" id="GO:0019288">
    <property type="term" value="P:isopentenyl diphosphate biosynthetic process, methylerythritol 4-phosphate pathway"/>
    <property type="evidence" value="ECO:0007669"/>
    <property type="project" value="UniProtKB-UniRule"/>
</dbReference>
<dbReference type="CDD" id="cd02516">
    <property type="entry name" value="CDP-ME_synthetase"/>
    <property type="match status" value="1"/>
</dbReference>
<feature type="site" description="Transition state stabilizer" evidence="3">
    <location>
        <position position="31"/>
    </location>
</feature>
<keyword evidence="1 3" id="KW-0808">Transferase</keyword>
<dbReference type="Pfam" id="PF01128">
    <property type="entry name" value="IspD"/>
    <property type="match status" value="1"/>
</dbReference>
<dbReference type="HAMAP" id="MF_00108">
    <property type="entry name" value="IspD"/>
    <property type="match status" value="1"/>
</dbReference>
<evidence type="ECO:0000256" key="2">
    <source>
        <dbReference type="ARBA" id="ARBA00022695"/>
    </source>
</evidence>
<dbReference type="GO" id="GO:0050518">
    <property type="term" value="F:2-C-methyl-D-erythritol 4-phosphate cytidylyltransferase activity"/>
    <property type="evidence" value="ECO:0007669"/>
    <property type="project" value="UniProtKB-UniRule"/>
</dbReference>
<evidence type="ECO:0000313" key="4">
    <source>
        <dbReference type="EMBL" id="SDH67854.1"/>
    </source>
</evidence>
<feature type="site" description="Transition state stabilizer" evidence="3">
    <location>
        <position position="38"/>
    </location>
</feature>